<protein>
    <submittedName>
        <fullName evidence="2">Uncharacterized protein</fullName>
    </submittedName>
</protein>
<proteinExistence type="predicted"/>
<sequence length="261" mass="29059">MRNRGAISFLSRYHRTVLNPRVLELNVAISAASSFSSSSSLFFFSIIFISINSVRNSHAASASPRRNRTVHLRRLILPMRQCREGARLFTSYVLHGAALPAKERLVAHARSCQPVCMENARARHATCTYDAVGVAQGCAIRAPVIGLLAPVSHSVPRGANSSPPRTLHTPWYTPSRVGEHTDSPHLLPSSSSSPLAESHREKKRERKRERSKARERGAEGKVHFYSLPRRSERFNDVCSSTEVPGFTQDGIYSCYKILLCH</sequence>
<dbReference type="AlphaFoldDB" id="A0AAW2GM13"/>
<evidence type="ECO:0000313" key="3">
    <source>
        <dbReference type="Proteomes" id="UP001430953"/>
    </source>
</evidence>
<evidence type="ECO:0000313" key="2">
    <source>
        <dbReference type="EMBL" id="KAL0128282.1"/>
    </source>
</evidence>
<name>A0AAW2GM13_9HYME</name>
<gene>
    <name evidence="2" type="ORF">PUN28_003507</name>
</gene>
<feature type="region of interest" description="Disordered" evidence="1">
    <location>
        <begin position="155"/>
        <end position="221"/>
    </location>
</feature>
<feature type="compositionally biased region" description="Low complexity" evidence="1">
    <location>
        <begin position="184"/>
        <end position="195"/>
    </location>
</feature>
<comment type="caution">
    <text evidence="2">The sequence shown here is derived from an EMBL/GenBank/DDBJ whole genome shotgun (WGS) entry which is preliminary data.</text>
</comment>
<accession>A0AAW2GM13</accession>
<dbReference type="EMBL" id="JADYXP020000003">
    <property type="protein sequence ID" value="KAL0128282.1"/>
    <property type="molecule type" value="Genomic_DNA"/>
</dbReference>
<keyword evidence="3" id="KW-1185">Reference proteome</keyword>
<dbReference type="Proteomes" id="UP001430953">
    <property type="component" value="Unassembled WGS sequence"/>
</dbReference>
<feature type="compositionally biased region" description="Basic and acidic residues" evidence="1">
    <location>
        <begin position="212"/>
        <end position="221"/>
    </location>
</feature>
<evidence type="ECO:0000256" key="1">
    <source>
        <dbReference type="SAM" id="MobiDB-lite"/>
    </source>
</evidence>
<organism evidence="2 3">
    <name type="scientific">Cardiocondyla obscurior</name>
    <dbReference type="NCBI Taxonomy" id="286306"/>
    <lineage>
        <taxon>Eukaryota</taxon>
        <taxon>Metazoa</taxon>
        <taxon>Ecdysozoa</taxon>
        <taxon>Arthropoda</taxon>
        <taxon>Hexapoda</taxon>
        <taxon>Insecta</taxon>
        <taxon>Pterygota</taxon>
        <taxon>Neoptera</taxon>
        <taxon>Endopterygota</taxon>
        <taxon>Hymenoptera</taxon>
        <taxon>Apocrita</taxon>
        <taxon>Aculeata</taxon>
        <taxon>Formicoidea</taxon>
        <taxon>Formicidae</taxon>
        <taxon>Myrmicinae</taxon>
        <taxon>Cardiocondyla</taxon>
    </lineage>
</organism>
<reference evidence="2 3" key="1">
    <citation type="submission" date="2023-03" db="EMBL/GenBank/DDBJ databases">
        <title>High recombination rates correlate with genetic variation in Cardiocondyla obscurior ants.</title>
        <authorList>
            <person name="Errbii M."/>
        </authorList>
    </citation>
    <scope>NUCLEOTIDE SEQUENCE [LARGE SCALE GENOMIC DNA]</scope>
    <source>
        <strain evidence="2">Alpha-2009</strain>
        <tissue evidence="2">Whole body</tissue>
    </source>
</reference>
<feature type="compositionally biased region" description="Basic residues" evidence="1">
    <location>
        <begin position="201"/>
        <end position="211"/>
    </location>
</feature>